<keyword evidence="9" id="KW-0472">Membrane</keyword>
<keyword evidence="4" id="KW-0808">Transferase</keyword>
<dbReference type="EMBL" id="BAAAOR010000007">
    <property type="protein sequence ID" value="GAA1505749.1"/>
    <property type="molecule type" value="Genomic_DNA"/>
</dbReference>
<feature type="domain" description="Histidine kinase/HSP90-like ATPase" evidence="10">
    <location>
        <begin position="279"/>
        <end position="372"/>
    </location>
</feature>
<sequence>MRVLGRLLPLLAAGYAAIALTDLLGGTGRPAAEVTVGVVGTLVLSASMVLAPRAPLAALLVAGGAVVVESAVHADVAISPAATLVSIVVVGRLADRRRAAAGLLVAIASVLAYYAFSPPSSPAELVSTLVAYTAFWALAYAWARRDEEAERARRADRALLLAELRTQMARDLHDIIGHTLNVVVVHAGAARLSLDGAPAVSRDLLLQIEHVGREAMADLDDAVATLRDPAAGTDRPLRPTTAGLADLPALVERFAASGVRASLVVDPALLTPDGAPSYAVAREAYRIVQESLTNALKHAAPCRAQVEVSTSGDHVVVTVRDDGAGPPEHWLPGRGLGGIRERATRVGGTARLGPVGAGAPGFRVEARLPLDRQPA</sequence>
<organism evidence="11 12">
    <name type="scientific">Nocardioides humi</name>
    <dbReference type="NCBI Taxonomy" id="449461"/>
    <lineage>
        <taxon>Bacteria</taxon>
        <taxon>Bacillati</taxon>
        <taxon>Actinomycetota</taxon>
        <taxon>Actinomycetes</taxon>
        <taxon>Propionibacteriales</taxon>
        <taxon>Nocardioidaceae</taxon>
        <taxon>Nocardioides</taxon>
    </lineage>
</organism>
<keyword evidence="3" id="KW-0597">Phosphoprotein</keyword>
<keyword evidence="9" id="KW-1133">Transmembrane helix</keyword>
<evidence type="ECO:0000256" key="4">
    <source>
        <dbReference type="ARBA" id="ARBA00022679"/>
    </source>
</evidence>
<evidence type="ECO:0000256" key="8">
    <source>
        <dbReference type="ARBA" id="ARBA00023012"/>
    </source>
</evidence>
<dbReference type="RefSeq" id="WP_141005205.1">
    <property type="nucleotide sequence ID" value="NZ_CP041146.1"/>
</dbReference>
<keyword evidence="5" id="KW-0547">Nucleotide-binding</keyword>
<evidence type="ECO:0000256" key="2">
    <source>
        <dbReference type="ARBA" id="ARBA00012438"/>
    </source>
</evidence>
<dbReference type="Pfam" id="PF02518">
    <property type="entry name" value="HATPase_c"/>
    <property type="match status" value="1"/>
</dbReference>
<dbReference type="Gene3D" id="1.20.5.1930">
    <property type="match status" value="1"/>
</dbReference>
<evidence type="ECO:0000256" key="5">
    <source>
        <dbReference type="ARBA" id="ARBA00022741"/>
    </source>
</evidence>
<evidence type="ECO:0000313" key="12">
    <source>
        <dbReference type="Proteomes" id="UP001500842"/>
    </source>
</evidence>
<feature type="transmembrane region" description="Helical" evidence="9">
    <location>
        <begin position="99"/>
        <end position="116"/>
    </location>
</feature>
<evidence type="ECO:0000256" key="6">
    <source>
        <dbReference type="ARBA" id="ARBA00022777"/>
    </source>
</evidence>
<dbReference type="InterPro" id="IPR036890">
    <property type="entry name" value="HATPase_C_sf"/>
</dbReference>
<comment type="caution">
    <text evidence="11">The sequence shown here is derived from an EMBL/GenBank/DDBJ whole genome shotgun (WGS) entry which is preliminary data.</text>
</comment>
<dbReference type="Pfam" id="PF07730">
    <property type="entry name" value="HisKA_3"/>
    <property type="match status" value="1"/>
</dbReference>
<dbReference type="Proteomes" id="UP001500842">
    <property type="component" value="Unassembled WGS sequence"/>
</dbReference>
<keyword evidence="6" id="KW-0418">Kinase</keyword>
<dbReference type="PANTHER" id="PTHR24421:SF10">
    <property type="entry name" value="NITRATE_NITRITE SENSOR PROTEIN NARQ"/>
    <property type="match status" value="1"/>
</dbReference>
<evidence type="ECO:0000256" key="3">
    <source>
        <dbReference type="ARBA" id="ARBA00022553"/>
    </source>
</evidence>
<proteinExistence type="predicted"/>
<feature type="transmembrane region" description="Helical" evidence="9">
    <location>
        <begin position="31"/>
        <end position="51"/>
    </location>
</feature>
<dbReference type="InterPro" id="IPR050482">
    <property type="entry name" value="Sensor_HK_TwoCompSys"/>
</dbReference>
<evidence type="ECO:0000256" key="1">
    <source>
        <dbReference type="ARBA" id="ARBA00000085"/>
    </source>
</evidence>
<keyword evidence="7" id="KW-0067">ATP-binding</keyword>
<dbReference type="CDD" id="cd16917">
    <property type="entry name" value="HATPase_UhpB-NarQ-NarX-like"/>
    <property type="match status" value="1"/>
</dbReference>
<keyword evidence="9" id="KW-0812">Transmembrane</keyword>
<reference evidence="11 12" key="1">
    <citation type="journal article" date="2019" name="Int. J. Syst. Evol. Microbiol.">
        <title>The Global Catalogue of Microorganisms (GCM) 10K type strain sequencing project: providing services to taxonomists for standard genome sequencing and annotation.</title>
        <authorList>
            <consortium name="The Broad Institute Genomics Platform"/>
            <consortium name="The Broad Institute Genome Sequencing Center for Infectious Disease"/>
            <person name="Wu L."/>
            <person name="Ma J."/>
        </authorList>
    </citation>
    <scope>NUCLEOTIDE SEQUENCE [LARGE SCALE GENOMIC DNA]</scope>
    <source>
        <strain evidence="11 12">JCM 14942</strain>
    </source>
</reference>
<protein>
    <recommendedName>
        <fullName evidence="2">histidine kinase</fullName>
        <ecNumber evidence="2">2.7.13.3</ecNumber>
    </recommendedName>
</protein>
<evidence type="ECO:0000259" key="10">
    <source>
        <dbReference type="SMART" id="SM00387"/>
    </source>
</evidence>
<gene>
    <name evidence="11" type="ORF">GCM10009788_06760</name>
</gene>
<keyword evidence="12" id="KW-1185">Reference proteome</keyword>
<evidence type="ECO:0000256" key="7">
    <source>
        <dbReference type="ARBA" id="ARBA00022840"/>
    </source>
</evidence>
<dbReference type="EC" id="2.7.13.3" evidence="2"/>
<accession>A0ABN1ZWB4</accession>
<dbReference type="SMART" id="SM00387">
    <property type="entry name" value="HATPase_c"/>
    <property type="match status" value="1"/>
</dbReference>
<name>A0ABN1ZWB4_9ACTN</name>
<feature type="transmembrane region" description="Helical" evidence="9">
    <location>
        <begin position="122"/>
        <end position="143"/>
    </location>
</feature>
<comment type="catalytic activity">
    <reaction evidence="1">
        <text>ATP + protein L-histidine = ADP + protein N-phospho-L-histidine.</text>
        <dbReference type="EC" id="2.7.13.3"/>
    </reaction>
</comment>
<evidence type="ECO:0000256" key="9">
    <source>
        <dbReference type="SAM" id="Phobius"/>
    </source>
</evidence>
<evidence type="ECO:0000313" key="11">
    <source>
        <dbReference type="EMBL" id="GAA1505749.1"/>
    </source>
</evidence>
<keyword evidence="8" id="KW-0902">Two-component regulatory system</keyword>
<dbReference type="Gene3D" id="3.30.565.10">
    <property type="entry name" value="Histidine kinase-like ATPase, C-terminal domain"/>
    <property type="match status" value="1"/>
</dbReference>
<dbReference type="SUPFAM" id="SSF55874">
    <property type="entry name" value="ATPase domain of HSP90 chaperone/DNA topoisomerase II/histidine kinase"/>
    <property type="match status" value="1"/>
</dbReference>
<dbReference type="InterPro" id="IPR003594">
    <property type="entry name" value="HATPase_dom"/>
</dbReference>
<dbReference type="InterPro" id="IPR011712">
    <property type="entry name" value="Sig_transdc_His_kin_sub3_dim/P"/>
</dbReference>
<dbReference type="PANTHER" id="PTHR24421">
    <property type="entry name" value="NITRATE/NITRITE SENSOR PROTEIN NARX-RELATED"/>
    <property type="match status" value="1"/>
</dbReference>